<keyword evidence="6 10" id="KW-0406">Ion transport</keyword>
<keyword evidence="9 10" id="KW-0066">ATP synthesis</keyword>
<sequence>MADTMQFDLVSPERRLASMQVTAVQIPGTEGDMTAMADHAPTITTLRPGLLRVEGPEGTTEYVVTGGFAEIGGQGGVSVLAERAVARADMTQEQMDSMVAEAHAVYTRAKDNWENEPGPVDDAAKLLSDMVAVGDHIGLSSKQPNL</sequence>
<comment type="subcellular location">
    <subcellularLocation>
        <location evidence="10">Cell membrane</location>
        <topology evidence="10">Peripheral membrane protein</topology>
    </subcellularLocation>
    <subcellularLocation>
        <location evidence="2">Endomembrane system</location>
        <topology evidence="2">Peripheral membrane protein</topology>
    </subcellularLocation>
</comment>
<dbReference type="AlphaFoldDB" id="A0AAX3LP22"/>
<dbReference type="PANTHER" id="PTHR13822">
    <property type="entry name" value="ATP SYNTHASE DELTA/EPSILON CHAIN"/>
    <property type="match status" value="1"/>
</dbReference>
<keyword evidence="10" id="KW-1003">Cell membrane</keyword>
<dbReference type="Gene3D" id="2.60.15.10">
    <property type="entry name" value="F0F1 ATP synthase delta/epsilon subunit, N-terminal"/>
    <property type="match status" value="1"/>
</dbReference>
<feature type="domain" description="ATP synthase F1 complex delta/epsilon subunit N-terminal" evidence="12">
    <location>
        <begin position="5"/>
        <end position="84"/>
    </location>
</feature>
<dbReference type="SUPFAM" id="SSF51344">
    <property type="entry name" value="Epsilon subunit of F1F0-ATP synthase N-terminal domain"/>
    <property type="match status" value="1"/>
</dbReference>
<evidence type="ECO:0000256" key="4">
    <source>
        <dbReference type="ARBA" id="ARBA00022448"/>
    </source>
</evidence>
<gene>
    <name evidence="10" type="primary">atpC</name>
    <name evidence="13" type="ORF">PL336_13495</name>
    <name evidence="14" type="ORF">T7987_13925</name>
</gene>
<evidence type="ECO:0000256" key="3">
    <source>
        <dbReference type="ARBA" id="ARBA00005712"/>
    </source>
</evidence>
<dbReference type="RefSeq" id="WP_067262733.1">
    <property type="nucleotide sequence ID" value="NZ_CP116423.1"/>
</dbReference>
<dbReference type="EMBL" id="CP116423">
    <property type="protein sequence ID" value="WCE69805.1"/>
    <property type="molecule type" value="Genomic_DNA"/>
</dbReference>
<evidence type="ECO:0000256" key="2">
    <source>
        <dbReference type="ARBA" id="ARBA00004184"/>
    </source>
</evidence>
<dbReference type="InterPro" id="IPR036771">
    <property type="entry name" value="ATPsynth_dsu/esu_N"/>
</dbReference>
<comment type="similarity">
    <text evidence="3 10 11">Belongs to the ATPase epsilon chain family.</text>
</comment>
<evidence type="ECO:0000313" key="14">
    <source>
        <dbReference type="EMBL" id="WPZ21260.1"/>
    </source>
</evidence>
<evidence type="ECO:0000256" key="8">
    <source>
        <dbReference type="ARBA" id="ARBA00023196"/>
    </source>
</evidence>
<organism evidence="13 15">
    <name type="scientific">Sulfitobacter faviae</name>
    <dbReference type="NCBI Taxonomy" id="1775881"/>
    <lineage>
        <taxon>Bacteria</taxon>
        <taxon>Pseudomonadati</taxon>
        <taxon>Pseudomonadota</taxon>
        <taxon>Alphaproteobacteria</taxon>
        <taxon>Rhodobacterales</taxon>
        <taxon>Roseobacteraceae</taxon>
        <taxon>Sulfitobacter</taxon>
    </lineage>
</organism>
<evidence type="ECO:0000256" key="5">
    <source>
        <dbReference type="ARBA" id="ARBA00022781"/>
    </source>
</evidence>
<protein>
    <recommendedName>
        <fullName evidence="10">ATP synthase epsilon chain</fullName>
    </recommendedName>
    <alternativeName>
        <fullName evidence="10">ATP synthase F1 sector epsilon subunit</fullName>
    </alternativeName>
    <alternativeName>
        <fullName evidence="10">F-ATPase epsilon subunit</fullName>
    </alternativeName>
</protein>
<evidence type="ECO:0000313" key="15">
    <source>
        <dbReference type="Proteomes" id="UP001210770"/>
    </source>
</evidence>
<dbReference type="GO" id="GO:0005886">
    <property type="term" value="C:plasma membrane"/>
    <property type="evidence" value="ECO:0007669"/>
    <property type="project" value="UniProtKB-SubCell"/>
</dbReference>
<name>A0AAX3LP22_9RHOB</name>
<dbReference type="NCBIfam" id="NF009978">
    <property type="entry name" value="PRK13443.1"/>
    <property type="match status" value="1"/>
</dbReference>
<dbReference type="EMBL" id="CP139725">
    <property type="protein sequence ID" value="WPZ21260.1"/>
    <property type="molecule type" value="Genomic_DNA"/>
</dbReference>
<keyword evidence="7 10" id="KW-0472">Membrane</keyword>
<evidence type="ECO:0000313" key="16">
    <source>
        <dbReference type="Proteomes" id="UP001326567"/>
    </source>
</evidence>
<keyword evidence="16" id="KW-1185">Reference proteome</keyword>
<comment type="function">
    <text evidence="1 10">Produces ATP from ADP in the presence of a proton gradient across the membrane.</text>
</comment>
<reference evidence="13" key="1">
    <citation type="submission" date="2023-01" db="EMBL/GenBank/DDBJ databases">
        <title>Comparative genomic analysis of cold water coral derived Sulfitobacter faviae: insights into their metabolism and habitat adaptation.</title>
        <authorList>
            <person name="Guo Y."/>
            <person name="Lin S."/>
            <person name="Huang Z."/>
            <person name="Tang K."/>
            <person name="Wang X."/>
        </authorList>
    </citation>
    <scope>NUCLEOTIDE SEQUENCE</scope>
    <source>
        <strain evidence="13">SCSIO W_1865</strain>
    </source>
</reference>
<evidence type="ECO:0000256" key="11">
    <source>
        <dbReference type="RuleBase" id="RU003656"/>
    </source>
</evidence>
<dbReference type="GO" id="GO:0046933">
    <property type="term" value="F:proton-transporting ATP synthase activity, rotational mechanism"/>
    <property type="evidence" value="ECO:0007669"/>
    <property type="project" value="UniProtKB-UniRule"/>
</dbReference>
<evidence type="ECO:0000256" key="1">
    <source>
        <dbReference type="ARBA" id="ARBA00003543"/>
    </source>
</evidence>
<dbReference type="GO" id="GO:0012505">
    <property type="term" value="C:endomembrane system"/>
    <property type="evidence" value="ECO:0007669"/>
    <property type="project" value="UniProtKB-SubCell"/>
</dbReference>
<evidence type="ECO:0000256" key="9">
    <source>
        <dbReference type="ARBA" id="ARBA00023310"/>
    </source>
</evidence>
<comment type="subunit">
    <text evidence="10 11">F-type ATPases have 2 components, CF(1) - the catalytic core - and CF(0) - the membrane proton channel. CF(1) has five subunits: alpha(3), beta(3), gamma(1), delta(1), epsilon(1). CF(0) has three main subunits: a, b and c.</text>
</comment>
<dbReference type="PANTHER" id="PTHR13822:SF10">
    <property type="entry name" value="ATP SYNTHASE EPSILON CHAIN, CHLOROPLASTIC"/>
    <property type="match status" value="1"/>
</dbReference>
<accession>A0AAX3LP22</accession>
<dbReference type="NCBIfam" id="TIGR01216">
    <property type="entry name" value="ATP_synt_epsi"/>
    <property type="match status" value="1"/>
</dbReference>
<proteinExistence type="inferred from homology"/>
<dbReference type="InterPro" id="IPR001469">
    <property type="entry name" value="ATP_synth_F1_dsu/esu"/>
</dbReference>
<evidence type="ECO:0000256" key="10">
    <source>
        <dbReference type="HAMAP-Rule" id="MF_00530"/>
    </source>
</evidence>
<dbReference type="HAMAP" id="MF_00530">
    <property type="entry name" value="ATP_synth_epsil_bac"/>
    <property type="match status" value="1"/>
</dbReference>
<dbReference type="Proteomes" id="UP001210770">
    <property type="component" value="Chromosome"/>
</dbReference>
<dbReference type="GO" id="GO:0045259">
    <property type="term" value="C:proton-transporting ATP synthase complex"/>
    <property type="evidence" value="ECO:0007669"/>
    <property type="project" value="UniProtKB-KW"/>
</dbReference>
<dbReference type="InterPro" id="IPR020546">
    <property type="entry name" value="ATP_synth_F1_dsu/esu_N"/>
</dbReference>
<keyword evidence="4 10" id="KW-0813">Transport</keyword>
<dbReference type="GO" id="GO:0005524">
    <property type="term" value="F:ATP binding"/>
    <property type="evidence" value="ECO:0007669"/>
    <property type="project" value="UniProtKB-UniRule"/>
</dbReference>
<keyword evidence="8 10" id="KW-0139">CF(1)</keyword>
<evidence type="ECO:0000313" key="13">
    <source>
        <dbReference type="EMBL" id="WCE69805.1"/>
    </source>
</evidence>
<dbReference type="Proteomes" id="UP001326567">
    <property type="component" value="Chromosome"/>
</dbReference>
<dbReference type="Pfam" id="PF02823">
    <property type="entry name" value="ATP-synt_DE_N"/>
    <property type="match status" value="1"/>
</dbReference>
<keyword evidence="5 10" id="KW-0375">Hydrogen ion transport</keyword>
<reference evidence="14 16" key="2">
    <citation type="submission" date="2023-11" db="EMBL/GenBank/DDBJ databases">
        <title>From the Deep-Sea to the Surface: Bacterial Genomes Isolated from the Moytirra Hydrothermal Vent Plume.</title>
        <authorList>
            <person name="Major S.R."/>
        </authorList>
    </citation>
    <scope>NUCLEOTIDE SEQUENCE [LARGE SCALE GENOMIC DNA]</scope>
    <source>
        <strain evidence="14 16">OXR-9</strain>
    </source>
</reference>
<evidence type="ECO:0000256" key="7">
    <source>
        <dbReference type="ARBA" id="ARBA00023136"/>
    </source>
</evidence>
<dbReference type="CDD" id="cd12152">
    <property type="entry name" value="F1-ATPase_delta"/>
    <property type="match status" value="1"/>
</dbReference>
<evidence type="ECO:0000256" key="6">
    <source>
        <dbReference type="ARBA" id="ARBA00023065"/>
    </source>
</evidence>
<evidence type="ECO:0000259" key="12">
    <source>
        <dbReference type="Pfam" id="PF02823"/>
    </source>
</evidence>